<keyword evidence="3 4" id="KW-0732">Signal</keyword>
<dbReference type="PANTHER" id="PTHR34596">
    <property type="entry name" value="CHITOPORIN"/>
    <property type="match status" value="1"/>
</dbReference>
<dbReference type="InterPro" id="IPR005318">
    <property type="entry name" value="OM_porin_bac"/>
</dbReference>
<accession>A0A078MC66</accession>
<dbReference type="EMBL" id="LK391969">
    <property type="protein sequence ID" value="CEF25792.1"/>
    <property type="molecule type" value="Genomic_DNA"/>
</dbReference>
<evidence type="ECO:0000256" key="4">
    <source>
        <dbReference type="SAM" id="SignalP"/>
    </source>
</evidence>
<evidence type="ECO:0000256" key="2">
    <source>
        <dbReference type="ARBA" id="ARBA00022448"/>
    </source>
</evidence>
<dbReference type="PATRIC" id="fig|1461581.3.peg.693"/>
<dbReference type="Pfam" id="PF03573">
    <property type="entry name" value="OprD"/>
    <property type="match status" value="1"/>
</dbReference>
<dbReference type="GO" id="GO:0015288">
    <property type="term" value="F:porin activity"/>
    <property type="evidence" value="ECO:0007669"/>
    <property type="project" value="TreeGrafter"/>
</dbReference>
<dbReference type="Gene3D" id="2.40.160.10">
    <property type="entry name" value="Porin"/>
    <property type="match status" value="1"/>
</dbReference>
<keyword evidence="2" id="KW-0813">Transport</keyword>
<evidence type="ECO:0000256" key="3">
    <source>
        <dbReference type="ARBA" id="ARBA00022729"/>
    </source>
</evidence>
<dbReference type="InterPro" id="IPR023614">
    <property type="entry name" value="Porin_dom_sf"/>
</dbReference>
<organism evidence="5">
    <name type="scientific">Pseudomonas saudimassiliensis</name>
    <dbReference type="NCBI Taxonomy" id="1461581"/>
    <lineage>
        <taxon>Bacteria</taxon>
        <taxon>Pseudomonadati</taxon>
        <taxon>Pseudomonadota</taxon>
        <taxon>Gammaproteobacteria</taxon>
        <taxon>Pseudomonadales</taxon>
        <taxon>Pseudomonadaceae</taxon>
        <taxon>Pseudomonas</taxon>
    </lineage>
</organism>
<sequence length="426" mass="46360">MKDTVKWGSLALAVAAANGLVATQAVAQGEGFVEGATATLESRTLYFNRDYRDPGQANQNTANMSRAEEAATGFILNFQSGYTQGPVGLGADVLALAGIKLDSSGGHNGRLNMLPTRSDGDTVAEYAEIRGAVKANIAGDTTLRYGVHMVENPVINYEDARLLPNHYFGYSIANTSIDGLFVEAGRMTDRGEMGASSQREGAFVADEDQKVDYLGGTYEFADTLSASLYTSKAEDLWKRHFAGITHKADLGNDLSLTSDLSYYKTSDDSAAGTNLGRGFDNNATSLAVTLGAGFHDFTVAYQRMGGDAGFDYFDSGIYLANSVQVLDFNAEDERSWQARYDYDFEGVGIPGLTFMTRYITGDNIATADSPRDSRWERDTDIRYTVQRGFLQGVDLVWRNATVRQHANLGGDIDENRLIASYTWNLL</sequence>
<dbReference type="EMBL" id="LM997413">
    <property type="protein sequence ID" value="CEA02296.1"/>
    <property type="molecule type" value="Genomic_DNA"/>
</dbReference>
<evidence type="ECO:0000256" key="1">
    <source>
        <dbReference type="ARBA" id="ARBA00009075"/>
    </source>
</evidence>
<dbReference type="RefSeq" id="WP_044498345.1">
    <property type="nucleotide sequence ID" value="NZ_LK391969.1"/>
</dbReference>
<evidence type="ECO:0000313" key="5">
    <source>
        <dbReference type="EMBL" id="CEA02296.1"/>
    </source>
</evidence>
<protein>
    <submittedName>
        <fullName evidence="5">Porin</fullName>
    </submittedName>
</protein>
<reference evidence="5" key="1">
    <citation type="submission" date="2014-07" db="EMBL/GenBank/DDBJ databases">
        <authorList>
            <person name="Urmite Genomes Urmite Genomes"/>
        </authorList>
    </citation>
    <scope>NUCLEOTIDE SEQUENCE</scope>
    <source>
        <strain evidence="5">12M76_air</strain>
    </source>
</reference>
<dbReference type="GO" id="GO:0016020">
    <property type="term" value="C:membrane"/>
    <property type="evidence" value="ECO:0007669"/>
    <property type="project" value="InterPro"/>
</dbReference>
<proteinExistence type="inferred from homology"/>
<feature type="chain" id="PRO_5007377860" evidence="4">
    <location>
        <begin position="28"/>
        <end position="426"/>
    </location>
</feature>
<name>A0A078MC66_9PSED</name>
<feature type="signal peptide" evidence="4">
    <location>
        <begin position="1"/>
        <end position="27"/>
    </location>
</feature>
<dbReference type="OrthoDB" id="6759120at2"/>
<dbReference type="PANTHER" id="PTHR34596:SF2">
    <property type="entry name" value="CHITOPORIN"/>
    <property type="match status" value="1"/>
</dbReference>
<dbReference type="AlphaFoldDB" id="A0A078MC66"/>
<gene>
    <name evidence="5" type="ORF">BN1049_00709</name>
</gene>
<comment type="similarity">
    <text evidence="1">Belongs to the outer membrane porin (Opr) (TC 1.B.25) family.</text>
</comment>